<comment type="caution">
    <text evidence="1">The sequence shown here is derived from an EMBL/GenBank/DDBJ whole genome shotgun (WGS) entry which is preliminary data.</text>
</comment>
<dbReference type="OrthoDB" id="2036279at2"/>
<reference evidence="1 2" key="1">
    <citation type="submission" date="2017-11" db="EMBL/GenBank/DDBJ databases">
        <title>Understudied soil microbes with underappreciated capabilities: Untangling the Clostridium saccharolyticum group.</title>
        <authorList>
            <person name="Leschine S."/>
        </authorList>
    </citation>
    <scope>NUCLEOTIDE SEQUENCE [LARGE SCALE GENOMIC DNA]</scope>
    <source>
        <strain evidence="1 2">18A</strain>
    </source>
</reference>
<dbReference type="RefSeq" id="WP_100305988.1">
    <property type="nucleotide sequence ID" value="NZ_PGET01000001.1"/>
</dbReference>
<gene>
    <name evidence="1" type="ORF">H171_3171</name>
</gene>
<name>A0A2M8Z870_9FIRM</name>
<dbReference type="Proteomes" id="UP000231092">
    <property type="component" value="Unassembled WGS sequence"/>
</dbReference>
<organism evidence="1 2">
    <name type="scientific">[Clostridium] celerecrescens 18A</name>
    <dbReference type="NCBI Taxonomy" id="1286362"/>
    <lineage>
        <taxon>Bacteria</taxon>
        <taxon>Bacillati</taxon>
        <taxon>Bacillota</taxon>
        <taxon>Clostridia</taxon>
        <taxon>Lachnospirales</taxon>
        <taxon>Lachnospiraceae</taxon>
        <taxon>Lacrimispora</taxon>
    </lineage>
</organism>
<dbReference type="AlphaFoldDB" id="A0A2M8Z870"/>
<evidence type="ECO:0000313" key="2">
    <source>
        <dbReference type="Proteomes" id="UP000231092"/>
    </source>
</evidence>
<protein>
    <submittedName>
        <fullName evidence="1">Uncharacterized protein</fullName>
    </submittedName>
</protein>
<dbReference type="EMBL" id="PGET01000001">
    <property type="protein sequence ID" value="PJJ29616.1"/>
    <property type="molecule type" value="Genomic_DNA"/>
</dbReference>
<proteinExistence type="predicted"/>
<accession>A0A2M8Z870</accession>
<evidence type="ECO:0000313" key="1">
    <source>
        <dbReference type="EMBL" id="PJJ29616.1"/>
    </source>
</evidence>
<sequence>MNDLGTITQMGRILQVNNAMVTEVFTRSRTTGYLDIIYSQSVQNETVSEPLRLNTGFYTDILNPLGQHICLCDIEEGMVVDALFSPIMEWRIPPQANAYFIVARDYGQPSFHSTTAQITEVDIDNFLFYTYDPDNPDNQIEFHIATKATVRDKNGYPVPFRALYPGLLVNVIHSEIQTEDMPYQAIAFHIQIL</sequence>